<dbReference type="PANTHER" id="PTHR38774:SF1">
    <property type="entry name" value="CYTOPLASMIC PROTEIN"/>
    <property type="match status" value="1"/>
</dbReference>
<dbReference type="HOGENOM" id="CLU_116657_1_1_6"/>
<dbReference type="RefSeq" id="WP_007018203.1">
    <property type="nucleotide sequence ID" value="NZ_CH724116.1"/>
</dbReference>
<dbReference type="AlphaFoldDB" id="Q1N2L3"/>
<comment type="caution">
    <text evidence="1">The sequence shown here is derived from an EMBL/GenBank/DDBJ whole genome shotgun (WGS) entry which is preliminary data.</text>
</comment>
<sequence>MAKVHPKHYVPDLTSMASICEANYLRLLRLLPDMQSGKGRKVKLVGGPKHETQIVFTVTESFKYTLTIEVKQTSALHNFLRSPSMEVRLYDDVHMAEVVRYDNYHKFNGVYHYPNEFMHHPNEKQQINEFLGEWLEHCLQHGEADISLDFVPNNVKM</sequence>
<evidence type="ECO:0008006" key="3">
    <source>
        <dbReference type="Google" id="ProtNLM"/>
    </source>
</evidence>
<reference evidence="1 2" key="1">
    <citation type="submission" date="2006-03" db="EMBL/GenBank/DDBJ databases">
        <authorList>
            <person name="Pinhassi J."/>
            <person name="Pedros-Alio C."/>
            <person name="Ferriera S."/>
            <person name="Johnson J."/>
            <person name="Kravitz S."/>
            <person name="Halpern A."/>
            <person name="Remington K."/>
            <person name="Beeson K."/>
            <person name="Tran B."/>
            <person name="Rogers Y.-H."/>
            <person name="Friedman R."/>
            <person name="Venter J.C."/>
        </authorList>
    </citation>
    <scope>NUCLEOTIDE SEQUENCE [LARGE SCALE GENOMIC DNA]</scope>
    <source>
        <strain evidence="1 2">RED65</strain>
    </source>
</reference>
<dbReference type="PANTHER" id="PTHR38774">
    <property type="entry name" value="CYTOPLASMIC PROTEIN-RELATED"/>
    <property type="match status" value="1"/>
</dbReference>
<dbReference type="EMBL" id="AAQH01000007">
    <property type="protein sequence ID" value="EAT12394.1"/>
    <property type="molecule type" value="Genomic_DNA"/>
</dbReference>
<evidence type="ECO:0000313" key="2">
    <source>
        <dbReference type="Proteomes" id="UP000004263"/>
    </source>
</evidence>
<evidence type="ECO:0000313" key="1">
    <source>
        <dbReference type="EMBL" id="EAT12394.1"/>
    </source>
</evidence>
<name>Q1N2L3_9GAMM</name>
<protein>
    <recommendedName>
        <fullName evidence="3">DUF1249 domain-containing protein</fullName>
    </recommendedName>
</protein>
<proteinExistence type="predicted"/>
<dbReference type="InterPro" id="IPR009659">
    <property type="entry name" value="DUF1249"/>
</dbReference>
<keyword evidence="2" id="KW-1185">Reference proteome</keyword>
<gene>
    <name evidence="1" type="ORF">RED65_16191</name>
</gene>
<dbReference type="Proteomes" id="UP000004263">
    <property type="component" value="Unassembled WGS sequence"/>
</dbReference>
<dbReference type="Pfam" id="PF06853">
    <property type="entry name" value="DUF1249"/>
    <property type="match status" value="1"/>
</dbReference>
<accession>Q1N2L3</accession>
<organism evidence="1 2">
    <name type="scientific">Bermanella marisrubri</name>
    <dbReference type="NCBI Taxonomy" id="207949"/>
    <lineage>
        <taxon>Bacteria</taxon>
        <taxon>Pseudomonadati</taxon>
        <taxon>Pseudomonadota</taxon>
        <taxon>Gammaproteobacteria</taxon>
        <taxon>Oceanospirillales</taxon>
        <taxon>Oceanospirillaceae</taxon>
        <taxon>Bermanella</taxon>
    </lineage>
</organism>
<dbReference type="STRING" id="207949.RED65_16191"/>